<proteinExistence type="predicted"/>
<reference evidence="6 7" key="2">
    <citation type="submission" date="2020-04" db="EMBL/GenBank/DDBJ databases">
        <title>The Epidemiology and Molecular Characteristics of Linezolid-Resistant Staphylococcus capitis in Huashan Hospital, Shanghai.</title>
        <authorList>
            <person name="Ding L."/>
            <person name="Li P."/>
            <person name="Yang Y."/>
            <person name="Lin D."/>
            <person name="Xu X."/>
        </authorList>
    </citation>
    <scope>NUCLEOTIDE SEQUENCE [LARGE SCALE GENOMIC DNA]</scope>
    <source>
        <strain evidence="3 7">12-86</strain>
        <strain evidence="2 6">17-84</strain>
    </source>
</reference>
<reference evidence="4 5" key="1">
    <citation type="journal article" date="2019" name="Sci. Transl. Med.">
        <title>Quorum sensing between bacterial species on the skin protects against epidermal injury in atopic dermatitis.</title>
        <authorList>
            <person name="Williams M.R."/>
        </authorList>
    </citation>
    <scope>NUCLEOTIDE SEQUENCE [LARGE SCALE GENOMIC DNA]</scope>
    <source>
        <strain evidence="4 5">H8</strain>
    </source>
</reference>
<feature type="transmembrane region" description="Helical" evidence="1">
    <location>
        <begin position="54"/>
        <end position="74"/>
    </location>
</feature>
<comment type="caution">
    <text evidence="4">The sequence shown here is derived from an EMBL/GenBank/DDBJ whole genome shotgun (WGS) entry which is preliminary data.</text>
</comment>
<keyword evidence="1" id="KW-0812">Transmembrane</keyword>
<feature type="transmembrane region" description="Helical" evidence="1">
    <location>
        <begin position="28"/>
        <end position="48"/>
    </location>
</feature>
<accession>A0A7Z8E3G8</accession>
<evidence type="ECO:0000313" key="5">
    <source>
        <dbReference type="Proteomes" id="UP000291949"/>
    </source>
</evidence>
<evidence type="ECO:0000313" key="6">
    <source>
        <dbReference type="Proteomes" id="UP000538955"/>
    </source>
</evidence>
<dbReference type="EMBL" id="JABBLX010000008">
    <property type="protein sequence ID" value="NMK97299.1"/>
    <property type="molecule type" value="Genomic_DNA"/>
</dbReference>
<evidence type="ECO:0000256" key="1">
    <source>
        <dbReference type="SAM" id="Phobius"/>
    </source>
</evidence>
<organism evidence="4 5">
    <name type="scientific">Staphylococcus capitis</name>
    <dbReference type="NCBI Taxonomy" id="29388"/>
    <lineage>
        <taxon>Bacteria</taxon>
        <taxon>Bacillati</taxon>
        <taxon>Bacillota</taxon>
        <taxon>Bacilli</taxon>
        <taxon>Bacillales</taxon>
        <taxon>Staphylococcaceae</taxon>
        <taxon>Staphylococcus</taxon>
    </lineage>
</organism>
<dbReference type="EMBL" id="SCHC01000001">
    <property type="protein sequence ID" value="TBW77678.1"/>
    <property type="molecule type" value="Genomic_DNA"/>
</dbReference>
<dbReference type="EMBL" id="JABBMI010000057">
    <property type="protein sequence ID" value="NMK54144.1"/>
    <property type="molecule type" value="Genomic_DNA"/>
</dbReference>
<feature type="transmembrane region" description="Helical" evidence="1">
    <location>
        <begin position="86"/>
        <end position="102"/>
    </location>
</feature>
<feature type="transmembrane region" description="Helical" evidence="1">
    <location>
        <begin position="152"/>
        <end position="169"/>
    </location>
</feature>
<dbReference type="Proteomes" id="UP000550736">
    <property type="component" value="Unassembled WGS sequence"/>
</dbReference>
<feature type="transmembrane region" description="Helical" evidence="1">
    <location>
        <begin position="175"/>
        <end position="195"/>
    </location>
</feature>
<gene>
    <name evidence="4" type="ORF">EQ811_01000</name>
    <name evidence="3" type="ORF">HHM13_04180</name>
    <name evidence="2" type="ORF">HHM24_05165</name>
</gene>
<evidence type="ECO:0000313" key="3">
    <source>
        <dbReference type="EMBL" id="NMK97299.1"/>
    </source>
</evidence>
<dbReference type="GeneID" id="93670191"/>
<keyword evidence="6" id="KW-1185">Reference proteome</keyword>
<dbReference type="Proteomes" id="UP000291949">
    <property type="component" value="Unassembled WGS sequence"/>
</dbReference>
<keyword evidence="1" id="KW-1133">Transmembrane helix</keyword>
<evidence type="ECO:0000313" key="7">
    <source>
        <dbReference type="Proteomes" id="UP000550736"/>
    </source>
</evidence>
<feature type="transmembrane region" description="Helical" evidence="1">
    <location>
        <begin position="6"/>
        <end position="21"/>
    </location>
</feature>
<sequence>MIIFILINIAVVILVTGLDLYRHQYKQLKFSSILLSISINCVIDIFVIDKFNFITLFTTILFLVWTFLQIYLNHKLYPFLIKEQKFIATIFAIVISLAQFITDISSEQSVYMSLPYLAPAIFIIGAVLLFVGTFKLSEIEHLSLLRKVKRPITTGTIIIILSLTLMMILTPFWYVFVIIYFLFIAYILWQGIFFVKGNL</sequence>
<dbReference type="RefSeq" id="WP_002433459.1">
    <property type="nucleotide sequence ID" value="NZ_AP014956.1"/>
</dbReference>
<keyword evidence="1" id="KW-0472">Membrane</keyword>
<evidence type="ECO:0000313" key="2">
    <source>
        <dbReference type="EMBL" id="NMK54144.1"/>
    </source>
</evidence>
<feature type="transmembrane region" description="Helical" evidence="1">
    <location>
        <begin position="114"/>
        <end position="131"/>
    </location>
</feature>
<dbReference type="AlphaFoldDB" id="A0A7Z8E3G8"/>
<evidence type="ECO:0000313" key="4">
    <source>
        <dbReference type="EMBL" id="TBW77678.1"/>
    </source>
</evidence>
<dbReference type="Proteomes" id="UP000538955">
    <property type="component" value="Unassembled WGS sequence"/>
</dbReference>
<name>A0A7Z8E3G8_STACP</name>
<protein>
    <submittedName>
        <fullName evidence="4">Uncharacterized protein</fullName>
    </submittedName>
</protein>